<name>A0ABQ5ENJ7_9ASTR</name>
<evidence type="ECO:0000313" key="2">
    <source>
        <dbReference type="EMBL" id="GJT52107.1"/>
    </source>
</evidence>
<accession>A0ABQ5ENJ7</accession>
<proteinExistence type="predicted"/>
<reference evidence="2" key="2">
    <citation type="submission" date="2022-01" db="EMBL/GenBank/DDBJ databases">
        <authorList>
            <person name="Yamashiro T."/>
            <person name="Shiraishi A."/>
            <person name="Satake H."/>
            <person name="Nakayama K."/>
        </authorList>
    </citation>
    <scope>NUCLEOTIDE SEQUENCE</scope>
</reference>
<feature type="compositionally biased region" description="Basic and acidic residues" evidence="1">
    <location>
        <begin position="195"/>
        <end position="211"/>
    </location>
</feature>
<feature type="region of interest" description="Disordered" evidence="1">
    <location>
        <begin position="191"/>
        <end position="223"/>
    </location>
</feature>
<dbReference type="EMBL" id="BQNB010016464">
    <property type="protein sequence ID" value="GJT52107.1"/>
    <property type="molecule type" value="Genomic_DNA"/>
</dbReference>
<evidence type="ECO:0000256" key="1">
    <source>
        <dbReference type="SAM" id="MobiDB-lite"/>
    </source>
</evidence>
<dbReference type="Proteomes" id="UP001151760">
    <property type="component" value="Unassembled WGS sequence"/>
</dbReference>
<reference evidence="2" key="1">
    <citation type="journal article" date="2022" name="Int. J. Mol. Sci.">
        <title>Draft Genome of Tanacetum Coccineum: Genomic Comparison of Closely Related Tanacetum-Family Plants.</title>
        <authorList>
            <person name="Yamashiro T."/>
            <person name="Shiraishi A."/>
            <person name="Nakayama K."/>
            <person name="Satake H."/>
        </authorList>
    </citation>
    <scope>NUCLEOTIDE SEQUENCE</scope>
</reference>
<organism evidence="2 3">
    <name type="scientific">Tanacetum coccineum</name>
    <dbReference type="NCBI Taxonomy" id="301880"/>
    <lineage>
        <taxon>Eukaryota</taxon>
        <taxon>Viridiplantae</taxon>
        <taxon>Streptophyta</taxon>
        <taxon>Embryophyta</taxon>
        <taxon>Tracheophyta</taxon>
        <taxon>Spermatophyta</taxon>
        <taxon>Magnoliopsida</taxon>
        <taxon>eudicotyledons</taxon>
        <taxon>Gunneridae</taxon>
        <taxon>Pentapetalae</taxon>
        <taxon>asterids</taxon>
        <taxon>campanulids</taxon>
        <taxon>Asterales</taxon>
        <taxon>Asteraceae</taxon>
        <taxon>Asteroideae</taxon>
        <taxon>Anthemideae</taxon>
        <taxon>Anthemidinae</taxon>
        <taxon>Tanacetum</taxon>
    </lineage>
</organism>
<protein>
    <submittedName>
        <fullName evidence="2">Uncharacterized protein</fullName>
    </submittedName>
</protein>
<sequence>MCHILSSFFGLLHKGQHNNKTQIRARVDGKTIVITESSLRRDLHFDDEDAVFNDKYDTPSHTKKVFANMRRKGKDFSRTVTPLFPSMLASQTVEGEDRPVHEERGGQGGKAALLTASLDQIRQWCQEAIGDTIAQTRSERVSTPSYDSPLLGVNTPRSDEERIELKELMDMCTNCLTGFLTWRITPQPKRRVYKPRVESSKESLGEKDASKQGRNSDNTEELSVAEDEHMFDLSDLANTEVWQIKRTLSFVEDERYAEKVTTVSVNPEDSTAVDVSLADDVTLAETLMEIRSSASRPKKLKGVLFKELSEPTTIKTSRPQPQILAKDKVKGIMQEPEKPVKVKGKDQIEYDADVAQRLQVEIDADAQLAKRLQVEEREHMSVKEQARLLMEFIAARKKFFAAKRAEEQRNKPPTKAIQRKKMCT</sequence>
<comment type="caution">
    <text evidence="2">The sequence shown here is derived from an EMBL/GenBank/DDBJ whole genome shotgun (WGS) entry which is preliminary data.</text>
</comment>
<evidence type="ECO:0000313" key="3">
    <source>
        <dbReference type="Proteomes" id="UP001151760"/>
    </source>
</evidence>
<gene>
    <name evidence="2" type="ORF">Tco_0978264</name>
</gene>
<feature type="region of interest" description="Disordered" evidence="1">
    <location>
        <begin position="404"/>
        <end position="424"/>
    </location>
</feature>
<keyword evidence="3" id="KW-1185">Reference proteome</keyword>